<dbReference type="PROSITE" id="PS50883">
    <property type="entry name" value="EAL"/>
    <property type="match status" value="1"/>
</dbReference>
<dbReference type="PANTHER" id="PTHR33121:SF70">
    <property type="entry name" value="SIGNALING PROTEIN YKOW"/>
    <property type="match status" value="1"/>
</dbReference>
<dbReference type="InterPro" id="IPR000700">
    <property type="entry name" value="PAS-assoc_C"/>
</dbReference>
<name>A0ABX2EIQ4_9BURK</name>
<evidence type="ECO:0000259" key="2">
    <source>
        <dbReference type="PROSITE" id="PS50883"/>
    </source>
</evidence>
<proteinExistence type="predicted"/>
<feature type="domain" description="PAC" evidence="1">
    <location>
        <begin position="67"/>
        <end position="118"/>
    </location>
</feature>
<dbReference type="InterPro" id="IPR050706">
    <property type="entry name" value="Cyclic-di-GMP_PDE-like"/>
</dbReference>
<dbReference type="InterPro" id="IPR000014">
    <property type="entry name" value="PAS"/>
</dbReference>
<dbReference type="Proteomes" id="UP000737171">
    <property type="component" value="Unassembled WGS sequence"/>
</dbReference>
<feature type="domain" description="EAL" evidence="2">
    <location>
        <begin position="151"/>
        <end position="405"/>
    </location>
</feature>
<sequence>MNLNDKILAGALFDNAAVGVAVVTDAGIVERCNSRLERLIGSGHGTLVGRRMPLFHAPALCGCEGAHSAEKHLVRDDGSELWLRGTGHHLAAATGSPRALWIVEEVTERERARAAARRSRRRLAEATMHIKHSALRLHDELAKWRADEQRDLVFEDRLRAAVEQSRFELHYQPLVDLCRMDVCGLEALLRWRTDDGEWIPPSHFIPVAESSGLIVSLGRWTFLEACRQMCAWRDAGHRPVPMAVNLSPREFGQPEFVHSILGTLDAARIDPRLIEFEITESTLVENMDDALAKMHALAASGVGLAVDDFGTGYSSLSYLRELPVCKLKIDQSFVRSIVHDRKVETIVAGIIQLAKNLGLTTVAEGVETAEQLDILRRLGCDQCQGYYFARPAPAAALPMLLAGSPVRQPLSVGMGQLVQPS</sequence>
<dbReference type="InterPro" id="IPR035965">
    <property type="entry name" value="PAS-like_dom_sf"/>
</dbReference>
<dbReference type="Pfam" id="PF13188">
    <property type="entry name" value="PAS_8"/>
    <property type="match status" value="1"/>
</dbReference>
<dbReference type="PANTHER" id="PTHR33121">
    <property type="entry name" value="CYCLIC DI-GMP PHOSPHODIESTERASE PDEF"/>
    <property type="match status" value="1"/>
</dbReference>
<comment type="caution">
    <text evidence="3">The sequence shown here is derived from an EMBL/GenBank/DDBJ whole genome shotgun (WGS) entry which is preliminary data.</text>
</comment>
<accession>A0ABX2EIQ4</accession>
<dbReference type="InterPro" id="IPR001633">
    <property type="entry name" value="EAL_dom"/>
</dbReference>
<evidence type="ECO:0000259" key="1">
    <source>
        <dbReference type="PROSITE" id="PS50113"/>
    </source>
</evidence>
<dbReference type="SUPFAM" id="SSF141868">
    <property type="entry name" value="EAL domain-like"/>
    <property type="match status" value="1"/>
</dbReference>
<dbReference type="Gene3D" id="3.30.450.20">
    <property type="entry name" value="PAS domain"/>
    <property type="match status" value="1"/>
</dbReference>
<dbReference type="InterPro" id="IPR035919">
    <property type="entry name" value="EAL_sf"/>
</dbReference>
<dbReference type="Gene3D" id="3.20.20.450">
    <property type="entry name" value="EAL domain"/>
    <property type="match status" value="1"/>
</dbReference>
<reference evidence="3 4" key="1">
    <citation type="submission" date="2020-05" db="EMBL/GenBank/DDBJ databases">
        <title>Aquincola sp. isolate from soil.</title>
        <authorList>
            <person name="Han J."/>
            <person name="Kim D.-U."/>
        </authorList>
    </citation>
    <scope>NUCLEOTIDE SEQUENCE [LARGE SCALE GENOMIC DNA]</scope>
    <source>
        <strain evidence="3 4">S2</strain>
    </source>
</reference>
<dbReference type="Pfam" id="PF00563">
    <property type="entry name" value="EAL"/>
    <property type="match status" value="1"/>
</dbReference>
<dbReference type="EMBL" id="JABRWJ010000004">
    <property type="protein sequence ID" value="NRF68446.1"/>
    <property type="molecule type" value="Genomic_DNA"/>
</dbReference>
<evidence type="ECO:0000313" key="4">
    <source>
        <dbReference type="Proteomes" id="UP000737171"/>
    </source>
</evidence>
<evidence type="ECO:0000313" key="3">
    <source>
        <dbReference type="EMBL" id="NRF68446.1"/>
    </source>
</evidence>
<dbReference type="SUPFAM" id="SSF55785">
    <property type="entry name" value="PYP-like sensor domain (PAS domain)"/>
    <property type="match status" value="1"/>
</dbReference>
<keyword evidence="4" id="KW-1185">Reference proteome</keyword>
<dbReference type="CDD" id="cd01948">
    <property type="entry name" value="EAL"/>
    <property type="match status" value="1"/>
</dbReference>
<dbReference type="PROSITE" id="PS50113">
    <property type="entry name" value="PAC"/>
    <property type="match status" value="1"/>
</dbReference>
<protein>
    <submittedName>
        <fullName evidence="3">EAL domain-containing protein</fullName>
    </submittedName>
</protein>
<organism evidence="3 4">
    <name type="scientific">Pseudaquabacterium terrae</name>
    <dbReference type="NCBI Taxonomy" id="2732868"/>
    <lineage>
        <taxon>Bacteria</taxon>
        <taxon>Pseudomonadati</taxon>
        <taxon>Pseudomonadota</taxon>
        <taxon>Betaproteobacteria</taxon>
        <taxon>Burkholderiales</taxon>
        <taxon>Sphaerotilaceae</taxon>
        <taxon>Pseudaquabacterium</taxon>
    </lineage>
</organism>
<dbReference type="NCBIfam" id="TIGR00229">
    <property type="entry name" value="sensory_box"/>
    <property type="match status" value="1"/>
</dbReference>
<gene>
    <name evidence="3" type="ORF">HLB44_15735</name>
</gene>
<dbReference type="SMART" id="SM00052">
    <property type="entry name" value="EAL"/>
    <property type="match status" value="1"/>
</dbReference>